<protein>
    <recommendedName>
        <fullName evidence="4">Methyltransferase domain-containing protein</fullName>
    </recommendedName>
</protein>
<dbReference type="AlphaFoldDB" id="A0A1Y2ALA1"/>
<name>A0A1Y2ALA1_9FUNG</name>
<feature type="compositionally biased region" description="Acidic residues" evidence="1">
    <location>
        <begin position="132"/>
        <end position="151"/>
    </location>
</feature>
<dbReference type="EMBL" id="MCGO01000162">
    <property type="protein sequence ID" value="ORY23331.1"/>
    <property type="molecule type" value="Genomic_DNA"/>
</dbReference>
<evidence type="ECO:0000313" key="2">
    <source>
        <dbReference type="EMBL" id="ORY23331.1"/>
    </source>
</evidence>
<comment type="caution">
    <text evidence="2">The sequence shown here is derived from an EMBL/GenBank/DDBJ whole genome shotgun (WGS) entry which is preliminary data.</text>
</comment>
<feature type="region of interest" description="Disordered" evidence="1">
    <location>
        <begin position="127"/>
        <end position="159"/>
    </location>
</feature>
<gene>
    <name evidence="2" type="ORF">BCR33DRAFT_775340</name>
</gene>
<dbReference type="PANTHER" id="PTHR36971">
    <property type="entry name" value="UNNAMED PRODUCT"/>
    <property type="match status" value="1"/>
</dbReference>
<dbReference type="Proteomes" id="UP000193642">
    <property type="component" value="Unassembled WGS sequence"/>
</dbReference>
<organism evidence="2 3">
    <name type="scientific">Rhizoclosmatium globosum</name>
    <dbReference type="NCBI Taxonomy" id="329046"/>
    <lineage>
        <taxon>Eukaryota</taxon>
        <taxon>Fungi</taxon>
        <taxon>Fungi incertae sedis</taxon>
        <taxon>Chytridiomycota</taxon>
        <taxon>Chytridiomycota incertae sedis</taxon>
        <taxon>Chytridiomycetes</taxon>
        <taxon>Chytridiales</taxon>
        <taxon>Chytriomycetaceae</taxon>
        <taxon>Rhizoclosmatium</taxon>
    </lineage>
</organism>
<reference evidence="2 3" key="1">
    <citation type="submission" date="2016-07" db="EMBL/GenBank/DDBJ databases">
        <title>Pervasive Adenine N6-methylation of Active Genes in Fungi.</title>
        <authorList>
            <consortium name="DOE Joint Genome Institute"/>
            <person name="Mondo S.J."/>
            <person name="Dannebaum R.O."/>
            <person name="Kuo R.C."/>
            <person name="Labutti K."/>
            <person name="Haridas S."/>
            <person name="Kuo A."/>
            <person name="Salamov A."/>
            <person name="Ahrendt S.R."/>
            <person name="Lipzen A."/>
            <person name="Sullivan W."/>
            <person name="Andreopoulos W.B."/>
            <person name="Clum A."/>
            <person name="Lindquist E."/>
            <person name="Daum C."/>
            <person name="Ramamoorthy G.K."/>
            <person name="Gryganskyi A."/>
            <person name="Culley D."/>
            <person name="Magnuson J.K."/>
            <person name="James T.Y."/>
            <person name="O'Malley M.A."/>
            <person name="Stajich J.E."/>
            <person name="Spatafora J.W."/>
            <person name="Visel A."/>
            <person name="Grigoriev I.V."/>
        </authorList>
    </citation>
    <scope>NUCLEOTIDE SEQUENCE [LARGE SCALE GENOMIC DNA]</scope>
    <source>
        <strain evidence="2 3">JEL800</strain>
    </source>
</reference>
<evidence type="ECO:0000313" key="3">
    <source>
        <dbReference type="Proteomes" id="UP000193642"/>
    </source>
</evidence>
<proteinExistence type="predicted"/>
<keyword evidence="3" id="KW-1185">Reference proteome</keyword>
<dbReference type="PANTHER" id="PTHR36971:SF3">
    <property type="entry name" value="C3H1-TYPE DOMAIN-CONTAINING PROTEIN"/>
    <property type="match status" value="1"/>
</dbReference>
<sequence length="283" mass="31487">MKGGGGRSQEAGQLFEEIVEVRKLWLAERRAKRLDNATLDWGDPTPMNEKLPHACRAAVFADWIIETFGGNEKLSSGTGVFDIAGGGGQLSLDLTDRGVSKCTVVDSRPLRVGFALKKWVKKNRKKTAQEVEVNDQDEGDAEEDEEVDEHEYDGLDSRQQKEAAVVEPVDASIVDELPFKYLQHFFVPESVTPEIAQASLLVGMHPDQATGAIVEAAIQCNLPFAVIPCCVFKDDFKDRILKNGKPVATTLDLVEWIKEKRPEGEIQTQFLNFQGKNLVVYRK</sequence>
<evidence type="ECO:0008006" key="4">
    <source>
        <dbReference type="Google" id="ProtNLM"/>
    </source>
</evidence>
<dbReference type="OrthoDB" id="7459479at2759"/>
<accession>A0A1Y2ALA1</accession>
<evidence type="ECO:0000256" key="1">
    <source>
        <dbReference type="SAM" id="MobiDB-lite"/>
    </source>
</evidence>